<reference evidence="7 8" key="1">
    <citation type="submission" date="2017-11" db="EMBL/GenBank/DDBJ databases">
        <title>De novo assembly and phasing of dikaryotic genomes from two isolates of Puccinia coronata f. sp. avenae, the causal agent of oat crown rust.</title>
        <authorList>
            <person name="Miller M.E."/>
            <person name="Zhang Y."/>
            <person name="Omidvar V."/>
            <person name="Sperschneider J."/>
            <person name="Schwessinger B."/>
            <person name="Raley C."/>
            <person name="Palmer J.M."/>
            <person name="Garnica D."/>
            <person name="Upadhyaya N."/>
            <person name="Rathjen J."/>
            <person name="Taylor J.M."/>
            <person name="Park R.F."/>
            <person name="Dodds P.N."/>
            <person name="Hirsch C.D."/>
            <person name="Kianian S.F."/>
            <person name="Figueroa M."/>
        </authorList>
    </citation>
    <scope>NUCLEOTIDE SEQUENCE [LARGE SCALE GENOMIC DNA]</scope>
    <source>
        <strain evidence="6">12NC29</strain>
        <strain evidence="3">12SD80</strain>
    </source>
</reference>
<protein>
    <submittedName>
        <fullName evidence="6">Uncharacterized protein</fullName>
    </submittedName>
</protein>
<gene>
    <name evidence="6" type="ORF">PCANC_00265</name>
    <name evidence="4" type="ORF">PCANC_04975</name>
    <name evidence="5" type="ORF">PCASD_06103</name>
    <name evidence="3" type="ORF">PCASD_23120</name>
</gene>
<dbReference type="Proteomes" id="UP000235388">
    <property type="component" value="Unassembled WGS sequence"/>
</dbReference>
<organism evidence="6 7">
    <name type="scientific">Puccinia coronata f. sp. avenae</name>
    <dbReference type="NCBI Taxonomy" id="200324"/>
    <lineage>
        <taxon>Eukaryota</taxon>
        <taxon>Fungi</taxon>
        <taxon>Dikarya</taxon>
        <taxon>Basidiomycota</taxon>
        <taxon>Pucciniomycotina</taxon>
        <taxon>Pucciniomycetes</taxon>
        <taxon>Pucciniales</taxon>
        <taxon>Pucciniaceae</taxon>
        <taxon>Puccinia</taxon>
    </lineage>
</organism>
<feature type="coiled-coil region" evidence="1">
    <location>
        <begin position="160"/>
        <end position="229"/>
    </location>
</feature>
<comment type="caution">
    <text evidence="6">The sequence shown here is derived from an EMBL/GenBank/DDBJ whole genome shotgun (WGS) entry which is preliminary data.</text>
</comment>
<keyword evidence="1" id="KW-0175">Coiled coil</keyword>
<dbReference type="Proteomes" id="UP000235392">
    <property type="component" value="Unassembled WGS sequence"/>
</dbReference>
<evidence type="ECO:0000313" key="7">
    <source>
        <dbReference type="Proteomes" id="UP000235388"/>
    </source>
</evidence>
<accession>A0A2N5W922</accession>
<dbReference type="OrthoDB" id="2529219at2759"/>
<evidence type="ECO:0000313" key="5">
    <source>
        <dbReference type="EMBL" id="PLW43293.1"/>
    </source>
</evidence>
<evidence type="ECO:0000313" key="6">
    <source>
        <dbReference type="EMBL" id="PLW58698.1"/>
    </source>
</evidence>
<evidence type="ECO:0000313" key="3">
    <source>
        <dbReference type="EMBL" id="PLW07143.1"/>
    </source>
</evidence>
<evidence type="ECO:0000313" key="8">
    <source>
        <dbReference type="Proteomes" id="UP000235392"/>
    </source>
</evidence>
<feature type="compositionally biased region" description="Polar residues" evidence="2">
    <location>
        <begin position="103"/>
        <end position="120"/>
    </location>
</feature>
<sequence length="360" mass="39824">MAAEDNSFVKQSLTETLAGPSSGARLVPKASLNRTRKLINPKDMAIRKAKADEESGGILKSLGLTPTKARRTAKSSDKEAVTDWEEVDPPEALTEPIHLDLLSASTTKSHPSRRPTSIDSSHPAKTDSESIHLNSRHQPSSDPTSHHHQSSPKLNESSTIISLRRQLAESEKAREELASRNTQLECELNELRGDDKLKTDGKVLGAREYQELERQFDAQEKLLSGYQRENERSLIELEGTKVKMIKMANLLAKVYGPDWEETMTSVHESSPGGPTKQNSLPGRIHYSPSAAAVAAATIPNSPSEKLSLQLAQVQLLVQGMERRLVSREAELEDLQKQSKLEHRSIQESINSSRPKTKPNK</sequence>
<dbReference type="AlphaFoldDB" id="A0A2N5W922"/>
<feature type="region of interest" description="Disordered" evidence="2">
    <location>
        <begin position="1"/>
        <end position="33"/>
    </location>
</feature>
<evidence type="ECO:0000313" key="4">
    <source>
        <dbReference type="EMBL" id="PLW21456.1"/>
    </source>
</evidence>
<dbReference type="EMBL" id="PGCI01000069">
    <property type="protein sequence ID" value="PLW43293.1"/>
    <property type="molecule type" value="Genomic_DNA"/>
</dbReference>
<name>A0A2N5W922_9BASI</name>
<feature type="compositionally biased region" description="Basic and acidic residues" evidence="2">
    <location>
        <begin position="335"/>
        <end position="345"/>
    </location>
</feature>
<evidence type="ECO:0000256" key="1">
    <source>
        <dbReference type="SAM" id="Coils"/>
    </source>
</evidence>
<dbReference type="EMBL" id="PGCJ01000001">
    <property type="protein sequence ID" value="PLW58698.1"/>
    <property type="molecule type" value="Genomic_DNA"/>
</dbReference>
<evidence type="ECO:0000256" key="2">
    <source>
        <dbReference type="SAM" id="MobiDB-lite"/>
    </source>
</evidence>
<dbReference type="EMBL" id="PGCI01001155">
    <property type="protein sequence ID" value="PLW07143.1"/>
    <property type="molecule type" value="Genomic_DNA"/>
</dbReference>
<feature type="region of interest" description="Disordered" evidence="2">
    <location>
        <begin position="335"/>
        <end position="360"/>
    </location>
</feature>
<proteinExistence type="predicted"/>
<feature type="compositionally biased region" description="Polar residues" evidence="2">
    <location>
        <begin position="131"/>
        <end position="143"/>
    </location>
</feature>
<feature type="region of interest" description="Disordered" evidence="2">
    <location>
        <begin position="48"/>
        <end position="159"/>
    </location>
</feature>
<keyword evidence="7" id="KW-1185">Reference proteome</keyword>
<dbReference type="EMBL" id="PGCJ01000783">
    <property type="protein sequence ID" value="PLW21456.1"/>
    <property type="molecule type" value="Genomic_DNA"/>
</dbReference>